<dbReference type="HOGENOM" id="CLU_2033200_0_0_11"/>
<proteinExistence type="predicted"/>
<evidence type="ECO:0000313" key="3">
    <source>
        <dbReference type="Proteomes" id="UP000028492"/>
    </source>
</evidence>
<dbReference type="RefSeq" id="WP_038521668.1">
    <property type="nucleotide sequence ID" value="NZ_CP008953.1"/>
</dbReference>
<organism evidence="2 3">
    <name type="scientific">Amycolatopsis japonica</name>
    <dbReference type="NCBI Taxonomy" id="208439"/>
    <lineage>
        <taxon>Bacteria</taxon>
        <taxon>Bacillati</taxon>
        <taxon>Actinomycetota</taxon>
        <taxon>Actinomycetes</taxon>
        <taxon>Pseudonocardiales</taxon>
        <taxon>Pseudonocardiaceae</taxon>
        <taxon>Amycolatopsis</taxon>
        <taxon>Amycolatopsis japonica group</taxon>
    </lineage>
</organism>
<keyword evidence="1" id="KW-1133">Transmembrane helix</keyword>
<evidence type="ECO:0000313" key="2">
    <source>
        <dbReference type="EMBL" id="AIG81040.1"/>
    </source>
</evidence>
<feature type="transmembrane region" description="Helical" evidence="1">
    <location>
        <begin position="9"/>
        <end position="27"/>
    </location>
</feature>
<reference evidence="2 3" key="1">
    <citation type="journal article" date="2014" name="J. Biotechnol.">
        <title>Complete genome sequence of the actinobacterium Amycolatopsis japonica MG417-CF17(T) (=DSM 44213T) producing (S,S)-N,N'-ethylenediaminedisuccinic acid.</title>
        <authorList>
            <person name="Stegmann E."/>
            <person name="Albersmeier A."/>
            <person name="Spohn M."/>
            <person name="Gert H."/>
            <person name="Weber T."/>
            <person name="Wohlleben W."/>
            <person name="Kalinowski J."/>
            <person name="Ruckert C."/>
        </authorList>
    </citation>
    <scope>NUCLEOTIDE SEQUENCE [LARGE SCALE GENOMIC DNA]</scope>
    <source>
        <strain evidence="3">MG417-CF17 (DSM 44213)</strain>
    </source>
</reference>
<keyword evidence="3" id="KW-1185">Reference proteome</keyword>
<name>A0A075VDR5_9PSEU</name>
<evidence type="ECO:0000256" key="1">
    <source>
        <dbReference type="SAM" id="Phobius"/>
    </source>
</evidence>
<dbReference type="AlphaFoldDB" id="A0A075VDR5"/>
<dbReference type="KEGG" id="aja:AJAP_41325"/>
<dbReference type="EMBL" id="CP008953">
    <property type="protein sequence ID" value="AIG81040.1"/>
    <property type="molecule type" value="Genomic_DNA"/>
</dbReference>
<keyword evidence="1" id="KW-0812">Transmembrane</keyword>
<dbReference type="eggNOG" id="ENOG5032JWM">
    <property type="taxonomic scope" value="Bacteria"/>
</dbReference>
<keyword evidence="1" id="KW-0472">Membrane</keyword>
<accession>A0A075VDR5</accession>
<dbReference type="Proteomes" id="UP000028492">
    <property type="component" value="Chromosome"/>
</dbReference>
<dbReference type="STRING" id="208439.AJAP_41325"/>
<sequence length="121" mass="12896">MNGTIKRHAVTAVVAVAAVAITATWLLNRDVRPTTVEGWAWPNAAGNTIWLTESPEGGSNGDGFILSGARWVGPDNVWRDGSSGPTCVGTDTTVATHVQLGVVDVRTDGMSWRHAVWLRCL</sequence>
<protein>
    <submittedName>
        <fullName evidence="2">Putative secreted protein</fullName>
    </submittedName>
</protein>
<gene>
    <name evidence="2" type="ORF">AJAP_41325</name>
</gene>